<evidence type="ECO:0000313" key="5">
    <source>
        <dbReference type="EMBL" id="EZF49845.1"/>
    </source>
</evidence>
<keyword evidence="2" id="KW-0521">NADP</keyword>
<reference evidence="5" key="1">
    <citation type="submission" date="2014-02" db="EMBL/GenBank/DDBJ databases">
        <title>The Genome Sequence of Trichophyton rubrum (morphotype fischeri) CBS 288.86.</title>
        <authorList>
            <consortium name="The Broad Institute Genomics Platform"/>
            <person name="Cuomo C.A."/>
            <person name="White T.C."/>
            <person name="Graser Y."/>
            <person name="Martinez-Rossi N."/>
            <person name="Heitman J."/>
            <person name="Young S.K."/>
            <person name="Zeng Q."/>
            <person name="Gargeya S."/>
            <person name="Abouelleil A."/>
            <person name="Alvarado L."/>
            <person name="Chapman S.B."/>
            <person name="Gainer-Dewar J."/>
            <person name="Goldberg J."/>
            <person name="Griggs A."/>
            <person name="Gujja S."/>
            <person name="Hansen M."/>
            <person name="Howarth C."/>
            <person name="Imamovic A."/>
            <person name="Larimer J."/>
            <person name="Martinez D."/>
            <person name="Murphy C."/>
            <person name="Pearson M.D."/>
            <person name="Persinoti G."/>
            <person name="Poon T."/>
            <person name="Priest M."/>
            <person name="Roberts A.D."/>
            <person name="Saif S."/>
            <person name="Shea T.D."/>
            <person name="Sykes S.N."/>
            <person name="Wortman J."/>
            <person name="Nusbaum C."/>
            <person name="Birren B."/>
        </authorList>
    </citation>
    <scope>NUCLEOTIDE SEQUENCE [LARGE SCALE GENOMIC DNA]</scope>
    <source>
        <strain evidence="5">CBS 288.86</strain>
    </source>
</reference>
<organism evidence="5">
    <name type="scientific">Trichophyton rubrum CBS 288.86</name>
    <dbReference type="NCBI Taxonomy" id="1215330"/>
    <lineage>
        <taxon>Eukaryota</taxon>
        <taxon>Fungi</taxon>
        <taxon>Dikarya</taxon>
        <taxon>Ascomycota</taxon>
        <taxon>Pezizomycotina</taxon>
        <taxon>Eurotiomycetes</taxon>
        <taxon>Eurotiomycetidae</taxon>
        <taxon>Onygenales</taxon>
        <taxon>Arthrodermataceae</taxon>
        <taxon>Trichophyton</taxon>
    </lineage>
</organism>
<dbReference type="InterPro" id="IPR051164">
    <property type="entry name" value="NmrA-like_oxidored"/>
</dbReference>
<evidence type="ECO:0000256" key="1">
    <source>
        <dbReference type="ARBA" id="ARBA00006328"/>
    </source>
</evidence>
<dbReference type="HOGENOM" id="CLU_007383_8_4_1"/>
<keyword evidence="3" id="KW-0560">Oxidoreductase</keyword>
<dbReference type="GO" id="GO:0016491">
    <property type="term" value="F:oxidoreductase activity"/>
    <property type="evidence" value="ECO:0007669"/>
    <property type="project" value="UniProtKB-KW"/>
</dbReference>
<gene>
    <name evidence="5" type="ORF">H103_06561</name>
</gene>
<dbReference type="PANTHER" id="PTHR42748">
    <property type="entry name" value="NITROGEN METABOLITE REPRESSION PROTEIN NMRA FAMILY MEMBER"/>
    <property type="match status" value="1"/>
</dbReference>
<dbReference type="SUPFAM" id="SSF51735">
    <property type="entry name" value="NAD(P)-binding Rossmann-fold domains"/>
    <property type="match status" value="1"/>
</dbReference>
<dbReference type="Gene3D" id="3.40.50.720">
    <property type="entry name" value="NAD(P)-binding Rossmann-like Domain"/>
    <property type="match status" value="1"/>
</dbReference>
<sequence>MSTSNNAVFVCGATGSQGGALALKLRKDLNWSVHSTVRNLTSPAAISLLEAGVKLTQGDWDNEAALTAALQGCNKIFLCLLPDFKDSDRERRQAEVIVKVAKAAGVKQVIVSTSLGVFTLDDHQLETEVREHLTLDSFMARHIASKKGVEDAVRNGCFDYWTILRPSFFMANFLEPKVARYPEPREHGTWTTAMTPEARLALIDHVDIAAFAVEALREPQKFHGRAFGLASDILTVQKTLDVLGKAAAKPLKAIFMTDEEIREKQKTSNVFTNSQISMRYMTKYIDMDEITAVIQPTSFEEFLDREDKAVRKTYSPRNSA</sequence>
<proteinExistence type="inferred from homology"/>
<accession>A0A022VUU1</accession>
<evidence type="ECO:0000256" key="3">
    <source>
        <dbReference type="ARBA" id="ARBA00023002"/>
    </source>
</evidence>
<dbReference type="OrthoDB" id="419598at2759"/>
<dbReference type="EMBL" id="KK207894">
    <property type="protein sequence ID" value="EZF49845.1"/>
    <property type="molecule type" value="Genomic_DNA"/>
</dbReference>
<dbReference type="AlphaFoldDB" id="A0A022VUU1"/>
<dbReference type="InterPro" id="IPR008030">
    <property type="entry name" value="NmrA-like"/>
</dbReference>
<dbReference type="Proteomes" id="UP000023758">
    <property type="component" value="Unassembled WGS sequence"/>
</dbReference>
<evidence type="ECO:0000259" key="4">
    <source>
        <dbReference type="Pfam" id="PF05368"/>
    </source>
</evidence>
<dbReference type="GO" id="GO:0005634">
    <property type="term" value="C:nucleus"/>
    <property type="evidence" value="ECO:0007669"/>
    <property type="project" value="TreeGrafter"/>
</dbReference>
<evidence type="ECO:0000256" key="2">
    <source>
        <dbReference type="ARBA" id="ARBA00022857"/>
    </source>
</evidence>
<dbReference type="Pfam" id="PF05368">
    <property type="entry name" value="NmrA"/>
    <property type="match status" value="1"/>
</dbReference>
<dbReference type="Gene3D" id="3.90.25.10">
    <property type="entry name" value="UDP-galactose 4-epimerase, domain 1"/>
    <property type="match status" value="1"/>
</dbReference>
<feature type="domain" description="NmrA-like" evidence="4">
    <location>
        <begin position="6"/>
        <end position="286"/>
    </location>
</feature>
<name>A0A022VUU1_TRIRU</name>
<dbReference type="InterPro" id="IPR036291">
    <property type="entry name" value="NAD(P)-bd_dom_sf"/>
</dbReference>
<protein>
    <recommendedName>
        <fullName evidence="4">NmrA-like domain-containing protein</fullName>
    </recommendedName>
</protein>
<dbReference type="PANTHER" id="PTHR42748:SF30">
    <property type="entry name" value="NMRA-LIKE DOMAIN-CONTAINING PROTEIN"/>
    <property type="match status" value="1"/>
</dbReference>
<comment type="similarity">
    <text evidence="1">Belongs to the NmrA-type oxidoreductase family.</text>
</comment>